<proteinExistence type="predicted"/>
<keyword evidence="3" id="KW-1185">Reference proteome</keyword>
<dbReference type="EMBL" id="AP024956">
    <property type="protein sequence ID" value="BCZ81859.1"/>
    <property type="molecule type" value="Genomic_DNA"/>
</dbReference>
<accession>A0ABM7TRU2</accession>
<name>A0ABM7TRU2_9BURK</name>
<protein>
    <submittedName>
        <fullName evidence="2">Uncharacterized protein</fullName>
    </submittedName>
</protein>
<evidence type="ECO:0000313" key="2">
    <source>
        <dbReference type="EMBL" id="BCZ81859.1"/>
    </source>
</evidence>
<evidence type="ECO:0000313" key="3">
    <source>
        <dbReference type="Proteomes" id="UP001319874"/>
    </source>
</evidence>
<gene>
    <name evidence="2" type="ORF">PTKU64_55340</name>
</gene>
<feature type="coiled-coil region" evidence="1">
    <location>
        <begin position="30"/>
        <end position="64"/>
    </location>
</feature>
<reference evidence="2 3" key="1">
    <citation type="journal article" date="2022" name="Front. Microbiol.">
        <title>Identification and characterization of a novel class of self-sufficient cytochrome P450 hydroxylase involved in cyclohexanecarboxylate degradation in Paraburkholderia terrae strain KU-64.</title>
        <authorList>
            <person name="Yamamoto T."/>
            <person name="Hasegawa Y."/>
            <person name="Iwaki H."/>
        </authorList>
    </citation>
    <scope>NUCLEOTIDE SEQUENCE [LARGE SCALE GENOMIC DNA]</scope>
    <source>
        <strain evidence="2 3">KU-64</strain>
    </source>
</reference>
<sequence>MISDIDPGLRAEQRYYEDLETARCEMLRHATRLKDERARLQDELAWVQKHIAELEKEMQEIERRRPLMEP</sequence>
<evidence type="ECO:0000256" key="1">
    <source>
        <dbReference type="SAM" id="Coils"/>
    </source>
</evidence>
<dbReference type="Proteomes" id="UP001319874">
    <property type="component" value="Chromosome 2"/>
</dbReference>
<organism evidence="2 3">
    <name type="scientific">Paraburkholderia terrae</name>
    <dbReference type="NCBI Taxonomy" id="311230"/>
    <lineage>
        <taxon>Bacteria</taxon>
        <taxon>Pseudomonadati</taxon>
        <taxon>Pseudomonadota</taxon>
        <taxon>Betaproteobacteria</taxon>
        <taxon>Burkholderiales</taxon>
        <taxon>Burkholderiaceae</taxon>
        <taxon>Paraburkholderia</taxon>
    </lineage>
</organism>
<dbReference type="RefSeq" id="WP_229514143.1">
    <property type="nucleotide sequence ID" value="NZ_AP024956.1"/>
</dbReference>
<keyword evidence="1" id="KW-0175">Coiled coil</keyword>